<keyword evidence="1" id="KW-0472">Membrane</keyword>
<dbReference type="PROSITE" id="PS50883">
    <property type="entry name" value="EAL"/>
    <property type="match status" value="1"/>
</dbReference>
<reference evidence="4 5" key="1">
    <citation type="submission" date="2018-05" db="EMBL/GenBank/DDBJ databases">
        <title>Rhodobacteraceae gen. nov., sp. nov. isolated from sea water.</title>
        <authorList>
            <person name="Ren Y."/>
        </authorList>
    </citation>
    <scope>NUCLEOTIDE SEQUENCE [LARGE SCALE GENOMIC DNA]</scope>
    <source>
        <strain evidence="4 5">TG-679</strain>
    </source>
</reference>
<dbReference type="Gene3D" id="3.20.20.450">
    <property type="entry name" value="EAL domain"/>
    <property type="match status" value="1"/>
</dbReference>
<dbReference type="InterPro" id="IPR000160">
    <property type="entry name" value="GGDEF_dom"/>
</dbReference>
<keyword evidence="5" id="KW-1185">Reference proteome</keyword>
<dbReference type="InterPro" id="IPR050706">
    <property type="entry name" value="Cyclic-di-GMP_PDE-like"/>
</dbReference>
<feature type="domain" description="EAL" evidence="2">
    <location>
        <begin position="249"/>
        <end position="504"/>
    </location>
</feature>
<keyword evidence="1" id="KW-1133">Transmembrane helix</keyword>
<name>A0A2V2LHY9_9RHOB</name>
<feature type="domain" description="GGDEF" evidence="3">
    <location>
        <begin position="103"/>
        <end position="240"/>
    </location>
</feature>
<dbReference type="PROSITE" id="PS50887">
    <property type="entry name" value="GGDEF"/>
    <property type="match status" value="1"/>
</dbReference>
<evidence type="ECO:0000313" key="5">
    <source>
        <dbReference type="Proteomes" id="UP000245680"/>
    </source>
</evidence>
<dbReference type="GO" id="GO:0071111">
    <property type="term" value="F:cyclic-guanylate-specific phosphodiesterase activity"/>
    <property type="evidence" value="ECO:0007669"/>
    <property type="project" value="InterPro"/>
</dbReference>
<dbReference type="SUPFAM" id="SSF55073">
    <property type="entry name" value="Nucleotide cyclase"/>
    <property type="match status" value="1"/>
</dbReference>
<accession>A0A2V2LHY9</accession>
<dbReference type="Proteomes" id="UP000245680">
    <property type="component" value="Unassembled WGS sequence"/>
</dbReference>
<dbReference type="InterPro" id="IPR029787">
    <property type="entry name" value="Nucleotide_cyclase"/>
</dbReference>
<dbReference type="InterPro" id="IPR001633">
    <property type="entry name" value="EAL_dom"/>
</dbReference>
<evidence type="ECO:0000259" key="2">
    <source>
        <dbReference type="PROSITE" id="PS50883"/>
    </source>
</evidence>
<dbReference type="Gene3D" id="3.30.70.270">
    <property type="match status" value="1"/>
</dbReference>
<evidence type="ECO:0000259" key="3">
    <source>
        <dbReference type="PROSITE" id="PS50887"/>
    </source>
</evidence>
<dbReference type="Pfam" id="PF00990">
    <property type="entry name" value="GGDEF"/>
    <property type="match status" value="1"/>
</dbReference>
<dbReference type="SMART" id="SM00267">
    <property type="entry name" value="GGDEF"/>
    <property type="match status" value="1"/>
</dbReference>
<evidence type="ECO:0000256" key="1">
    <source>
        <dbReference type="SAM" id="Phobius"/>
    </source>
</evidence>
<dbReference type="PANTHER" id="PTHR33121">
    <property type="entry name" value="CYCLIC DI-GMP PHOSPHODIESTERASE PDEF"/>
    <property type="match status" value="1"/>
</dbReference>
<gene>
    <name evidence="4" type="ORF">DKT77_14080</name>
</gene>
<dbReference type="SUPFAM" id="SSF141868">
    <property type="entry name" value="EAL domain-like"/>
    <property type="match status" value="1"/>
</dbReference>
<dbReference type="AlphaFoldDB" id="A0A2V2LHY9"/>
<sequence>MTACEGDGMRRVAERKAALRSALSRALTTALALLPLLCVGLGVVGGWSLALVGALIGPAMLVGLSRLPERSTATAPAARAADPRDALCAALRDTLARTGADRARTACLLLHADRLGDSAGQTETQIVNGALEQIGARLSAGLRGGDMVIRLDGPRFGVVLDPGGGPTDLEGLMQIAARLHRAATDPITVGPARLRPTASLGLCSADSLASPAAADILDGAETALMEARAAGGGAMRVFAPAMQARRAARESLVTDAARALEDGEITAWFQPQISTHTGRVTGFEALARWDHPARGTVAPGDFLPALDAAGLCERLGEVMVERALRALASWDATGAEVPGVGVNLGQADLDNPRLAERIAWQIDRFDLDPGRLTIEVLESVVAAAPGDATSRNIAALAGMGCHIDLDDFGTGHASITTLRRLRIDRIKIDRSFVASVDSDRDQQKMVTTILAMCEHLGLDTLAEGVETPDEHAMLAQLGCGHVQGYAIGRPMPFAETAGWLQAHAARLGPGPELRRRSR</sequence>
<dbReference type="EMBL" id="QGKU01000044">
    <property type="protein sequence ID" value="PWR02019.1"/>
    <property type="molecule type" value="Genomic_DNA"/>
</dbReference>
<proteinExistence type="predicted"/>
<feature type="transmembrane region" description="Helical" evidence="1">
    <location>
        <begin position="30"/>
        <end position="56"/>
    </location>
</feature>
<evidence type="ECO:0000313" key="4">
    <source>
        <dbReference type="EMBL" id="PWR02019.1"/>
    </source>
</evidence>
<dbReference type="Pfam" id="PF00563">
    <property type="entry name" value="EAL"/>
    <property type="match status" value="1"/>
</dbReference>
<organism evidence="4 5">
    <name type="scientific">Meridianimarinicoccus roseus</name>
    <dbReference type="NCBI Taxonomy" id="2072018"/>
    <lineage>
        <taxon>Bacteria</taxon>
        <taxon>Pseudomonadati</taxon>
        <taxon>Pseudomonadota</taxon>
        <taxon>Alphaproteobacteria</taxon>
        <taxon>Rhodobacterales</taxon>
        <taxon>Paracoccaceae</taxon>
        <taxon>Meridianimarinicoccus</taxon>
    </lineage>
</organism>
<keyword evidence="1" id="KW-0812">Transmembrane</keyword>
<protein>
    <submittedName>
        <fullName evidence="4">Diguanylate cyclase</fullName>
    </submittedName>
</protein>
<dbReference type="OrthoDB" id="9814202at2"/>
<dbReference type="InterPro" id="IPR035919">
    <property type="entry name" value="EAL_sf"/>
</dbReference>
<dbReference type="SMART" id="SM00052">
    <property type="entry name" value="EAL"/>
    <property type="match status" value="1"/>
</dbReference>
<dbReference type="CDD" id="cd01948">
    <property type="entry name" value="EAL"/>
    <property type="match status" value="1"/>
</dbReference>
<dbReference type="PANTHER" id="PTHR33121:SF70">
    <property type="entry name" value="SIGNALING PROTEIN YKOW"/>
    <property type="match status" value="1"/>
</dbReference>
<dbReference type="InterPro" id="IPR043128">
    <property type="entry name" value="Rev_trsase/Diguanyl_cyclase"/>
</dbReference>
<comment type="caution">
    <text evidence="4">The sequence shown here is derived from an EMBL/GenBank/DDBJ whole genome shotgun (WGS) entry which is preliminary data.</text>
</comment>